<organism evidence="2 3">
    <name type="scientific">Candidatus Viadribacter manganicus</name>
    <dbReference type="NCBI Taxonomy" id="1759059"/>
    <lineage>
        <taxon>Bacteria</taxon>
        <taxon>Pseudomonadati</taxon>
        <taxon>Pseudomonadota</taxon>
        <taxon>Alphaproteobacteria</taxon>
        <taxon>Hyphomonadales</taxon>
        <taxon>Hyphomonadaceae</taxon>
        <taxon>Candidatus Viadribacter</taxon>
    </lineage>
</organism>
<dbReference type="InParanoid" id="A0A1B1AHF6"/>
<dbReference type="KEGG" id="cbot:ATE48_08665"/>
<feature type="transmembrane region" description="Helical" evidence="1">
    <location>
        <begin position="28"/>
        <end position="49"/>
    </location>
</feature>
<gene>
    <name evidence="2" type="ORF">ATE48_08665</name>
</gene>
<dbReference type="RefSeq" id="WP_066770208.1">
    <property type="nucleotide sequence ID" value="NZ_CP013244.1"/>
</dbReference>
<sequence length="168" mass="18484">MTDTATNLEIYKLLVEDVREARRARRELSNVFMTLNIAGISALGFLASAEGLPNPVLFTLCTIALALTCAIWRTSNSYYTVLLAAKYKNIYAIEDDLGVHPIRDEWQSITGKRRTMKWWSLERAMPVLFIIGYAMFFAVHVGGWDVAGSLNALVDGAAGALRSAGAPI</sequence>
<evidence type="ECO:0000256" key="1">
    <source>
        <dbReference type="SAM" id="Phobius"/>
    </source>
</evidence>
<protein>
    <submittedName>
        <fullName evidence="2">Uncharacterized protein</fullName>
    </submittedName>
</protein>
<feature type="transmembrane region" description="Helical" evidence="1">
    <location>
        <begin position="55"/>
        <end position="72"/>
    </location>
</feature>
<dbReference type="EMBL" id="CP013244">
    <property type="protein sequence ID" value="ANP45987.1"/>
    <property type="molecule type" value="Genomic_DNA"/>
</dbReference>
<dbReference type="OrthoDB" id="3773715at2"/>
<reference evidence="2 3" key="1">
    <citation type="submission" date="2015-11" db="EMBL/GenBank/DDBJ databases">
        <title>Whole-Genome Sequence of Candidatus Oderbacter manganicum from the National Park Lower Oder Valley, Germany.</title>
        <authorList>
            <person name="Braun B."/>
            <person name="Liere K."/>
            <person name="Szewzyk U."/>
        </authorList>
    </citation>
    <scope>NUCLEOTIDE SEQUENCE [LARGE SCALE GENOMIC DNA]</scope>
    <source>
        <strain evidence="2 3">OTSz_A_272</strain>
    </source>
</reference>
<dbReference type="InterPro" id="IPR056918">
    <property type="entry name" value="8xMP"/>
</dbReference>
<keyword evidence="1" id="KW-1133">Transmembrane helix</keyword>
<dbReference type="AlphaFoldDB" id="A0A1B1AHF6"/>
<dbReference type="Proteomes" id="UP000092498">
    <property type="component" value="Chromosome"/>
</dbReference>
<evidence type="ECO:0000313" key="3">
    <source>
        <dbReference type="Proteomes" id="UP000092498"/>
    </source>
</evidence>
<keyword evidence="1" id="KW-0472">Membrane</keyword>
<feature type="transmembrane region" description="Helical" evidence="1">
    <location>
        <begin position="124"/>
        <end position="144"/>
    </location>
</feature>
<dbReference type="Pfam" id="PF24838">
    <property type="entry name" value="8xMP"/>
    <property type="match status" value="1"/>
</dbReference>
<name>A0A1B1AHF6_9PROT</name>
<accession>A0A1B1AHF6</accession>
<keyword evidence="3" id="KW-1185">Reference proteome</keyword>
<proteinExistence type="predicted"/>
<keyword evidence="1" id="KW-0812">Transmembrane</keyword>
<evidence type="ECO:0000313" key="2">
    <source>
        <dbReference type="EMBL" id="ANP45987.1"/>
    </source>
</evidence>